<evidence type="ECO:0000313" key="3">
    <source>
        <dbReference type="Proteomes" id="UP000182836"/>
    </source>
</evidence>
<dbReference type="GeneID" id="87589737"/>
<dbReference type="EMBL" id="FNED01000038">
    <property type="protein sequence ID" value="SDK09540.1"/>
    <property type="molecule type" value="Genomic_DNA"/>
</dbReference>
<dbReference type="RefSeq" id="WP_255322279.1">
    <property type="nucleotide sequence ID" value="NZ_BJOA01000161.1"/>
</dbReference>
<organism evidence="2 3">
    <name type="scientific">Aneurinibacillus migulanus</name>
    <name type="common">Bacillus migulanus</name>
    <dbReference type="NCBI Taxonomy" id="47500"/>
    <lineage>
        <taxon>Bacteria</taxon>
        <taxon>Bacillati</taxon>
        <taxon>Bacillota</taxon>
        <taxon>Bacilli</taxon>
        <taxon>Bacillales</taxon>
        <taxon>Paenibacillaceae</taxon>
        <taxon>Aneurinibacillus group</taxon>
        <taxon>Aneurinibacillus</taxon>
    </lineage>
</organism>
<evidence type="ECO:0000313" key="2">
    <source>
        <dbReference type="EMBL" id="SDK09540.1"/>
    </source>
</evidence>
<dbReference type="AlphaFoldDB" id="A0A1G8Z5L5"/>
<protein>
    <submittedName>
        <fullName evidence="2">Uncharacterized protein</fullName>
    </submittedName>
</protein>
<evidence type="ECO:0000256" key="1">
    <source>
        <dbReference type="SAM" id="MobiDB-lite"/>
    </source>
</evidence>
<feature type="region of interest" description="Disordered" evidence="1">
    <location>
        <begin position="19"/>
        <end position="40"/>
    </location>
</feature>
<feature type="compositionally biased region" description="Basic and acidic residues" evidence="1">
    <location>
        <begin position="24"/>
        <end position="40"/>
    </location>
</feature>
<name>A0A1G8Z5L5_ANEMI</name>
<sequence>MKKVFTFDLQSEKLFGVSGRTRRKREERMNDPFERPLLHR</sequence>
<dbReference type="Proteomes" id="UP000182836">
    <property type="component" value="Unassembled WGS sequence"/>
</dbReference>
<reference evidence="2 3" key="1">
    <citation type="submission" date="2016-10" db="EMBL/GenBank/DDBJ databases">
        <authorList>
            <person name="de Groot N.N."/>
        </authorList>
    </citation>
    <scope>NUCLEOTIDE SEQUENCE [LARGE SCALE GENOMIC DNA]</scope>
    <source>
        <strain evidence="2 3">DSM 2895</strain>
    </source>
</reference>
<accession>A0A1G8Z5L5</accession>
<gene>
    <name evidence="2" type="ORF">SAMN04487909_13853</name>
</gene>
<proteinExistence type="predicted"/>